<sequence>MEGDKYVILTDIYLAQKNALYPLAPLFDKESQTLKPPFVRALKRIFILCDRDRDGALSDDELNIYQVKCFNAPFQPSEILVVKKVVRKKLPEGVNERGLSLAGFISLHALFLEKMPREKTWTVLRKFGYNDDIKLADNLIPPLKRAPDQSVELTNEAICFLEKIFDGLDGDFDKVLRPHEIEELFSTAPESPWIEYPYKDAVERNAFGGLSLDAFLSEWALMTLLNPIFSVENLVYMGFHGNPSSAICVTRRRHVDRKKQHSERNVLQCFIFGPMKAGKSALLNYFIGRPYSKAYNPTNKDRYAVNVVDISRENKKYLVLREISECGVTELLANKESLASCDMQFLSDETSRKASSELLLKIARHGEDTGFQVPCLIVVAKDDQDSFTMAIQEATMLSQNIGVEAPIPVGVKLGDSNNIFHRIVTAAEQPHLSIPKTEAETTCKQYHRLIGRSLMYASVGVAMTIGMVLRLQGRMRQGRITKKQTITSLKNSKSKQCKSIYPERMDAACFWLSYILF</sequence>
<evidence type="ECO:0000313" key="18">
    <source>
        <dbReference type="EnsemblPlants" id="AES96178"/>
    </source>
</evidence>
<evidence type="ECO:0000313" key="19">
    <source>
        <dbReference type="Proteomes" id="UP000002051"/>
    </source>
</evidence>
<evidence type="ECO:0000256" key="11">
    <source>
        <dbReference type="ARBA" id="ARBA00023128"/>
    </source>
</evidence>
<keyword evidence="11" id="KW-0496">Mitochondrion</keyword>
<dbReference type="FunFam" id="1.10.238.10:FF:000011">
    <property type="entry name" value="Mitochondrial Rho GTPase"/>
    <property type="match status" value="1"/>
</dbReference>
<name>G7K1C5_MEDTR</name>
<keyword evidence="7" id="KW-1000">Mitochondrion outer membrane</keyword>
<reference evidence="18" key="3">
    <citation type="submission" date="2015-04" db="UniProtKB">
        <authorList>
            <consortium name="EnsemblPlants"/>
        </authorList>
    </citation>
    <scope>IDENTIFICATION</scope>
    <source>
        <strain evidence="18">cv. Jemalong A17</strain>
    </source>
</reference>
<dbReference type="Pfam" id="PF08355">
    <property type="entry name" value="EF_assoc_1"/>
    <property type="match status" value="1"/>
</dbReference>
<dbReference type="GO" id="GO:0016787">
    <property type="term" value="F:hydrolase activity"/>
    <property type="evidence" value="ECO:0007669"/>
    <property type="project" value="UniProtKB-KW"/>
</dbReference>
<dbReference type="PROSITE" id="PS00018">
    <property type="entry name" value="EF_HAND_1"/>
    <property type="match status" value="1"/>
</dbReference>
<proteinExistence type="inferred from homology"/>
<dbReference type="InterPro" id="IPR052266">
    <property type="entry name" value="Miro-EF-hand_domain"/>
</dbReference>
<dbReference type="EMBL" id="CM001221">
    <property type="protein sequence ID" value="AES96178.2"/>
    <property type="molecule type" value="Genomic_DNA"/>
</dbReference>
<evidence type="ECO:0000256" key="9">
    <source>
        <dbReference type="ARBA" id="ARBA00022837"/>
    </source>
</evidence>
<dbReference type="PANTHER" id="PTHR46819">
    <property type="entry name" value="EF-HAND CALCIUM-BINDING DOMAIN-CONTAINING PROTEIN 7"/>
    <property type="match status" value="1"/>
</dbReference>
<keyword evidence="13 14" id="KW-0472">Membrane</keyword>
<evidence type="ECO:0000256" key="13">
    <source>
        <dbReference type="ARBA" id="ARBA00023136"/>
    </source>
</evidence>
<keyword evidence="6" id="KW-0547">Nucleotide-binding</keyword>
<reference evidence="17 19" key="2">
    <citation type="journal article" date="2014" name="BMC Genomics">
        <title>An improved genome release (version Mt4.0) for the model legume Medicago truncatula.</title>
        <authorList>
            <person name="Tang H."/>
            <person name="Krishnakumar V."/>
            <person name="Bidwell S."/>
            <person name="Rosen B."/>
            <person name="Chan A."/>
            <person name="Zhou S."/>
            <person name="Gentzbittel L."/>
            <person name="Childs K.L."/>
            <person name="Yandell M."/>
            <person name="Gundlach H."/>
            <person name="Mayer K.F."/>
            <person name="Schwartz D.C."/>
            <person name="Town C.D."/>
        </authorList>
    </citation>
    <scope>GENOME REANNOTATION</scope>
    <source>
        <strain evidence="18 19">cv. Jemalong A17</strain>
    </source>
</reference>
<evidence type="ECO:0000256" key="3">
    <source>
        <dbReference type="ARBA" id="ARBA00022692"/>
    </source>
</evidence>
<gene>
    <name evidence="17" type="ordered locus">MTR_5g034140</name>
</gene>
<dbReference type="SUPFAM" id="SSF52540">
    <property type="entry name" value="P-loop containing nucleoside triphosphate hydrolases"/>
    <property type="match status" value="1"/>
</dbReference>
<organism evidence="17 19">
    <name type="scientific">Medicago truncatula</name>
    <name type="common">Barrel medic</name>
    <name type="synonym">Medicago tribuloides</name>
    <dbReference type="NCBI Taxonomy" id="3880"/>
    <lineage>
        <taxon>Eukaryota</taxon>
        <taxon>Viridiplantae</taxon>
        <taxon>Streptophyta</taxon>
        <taxon>Embryophyta</taxon>
        <taxon>Tracheophyta</taxon>
        <taxon>Spermatophyta</taxon>
        <taxon>Magnoliopsida</taxon>
        <taxon>eudicotyledons</taxon>
        <taxon>Gunneridae</taxon>
        <taxon>Pentapetalae</taxon>
        <taxon>rosids</taxon>
        <taxon>fabids</taxon>
        <taxon>Fabales</taxon>
        <taxon>Fabaceae</taxon>
        <taxon>Papilionoideae</taxon>
        <taxon>50 kb inversion clade</taxon>
        <taxon>NPAAA clade</taxon>
        <taxon>Hologalegina</taxon>
        <taxon>IRL clade</taxon>
        <taxon>Trifolieae</taxon>
        <taxon>Medicago</taxon>
    </lineage>
</organism>
<evidence type="ECO:0000313" key="17">
    <source>
        <dbReference type="EMBL" id="AES96178.2"/>
    </source>
</evidence>
<dbReference type="GO" id="GO:0005525">
    <property type="term" value="F:GTP binding"/>
    <property type="evidence" value="ECO:0007669"/>
    <property type="project" value="UniProtKB-KW"/>
</dbReference>
<dbReference type="STRING" id="3880.G7K1C5"/>
<evidence type="ECO:0000256" key="4">
    <source>
        <dbReference type="ARBA" id="ARBA00022723"/>
    </source>
</evidence>
<dbReference type="FunFam" id="1.10.238.10:FF:000212">
    <property type="entry name" value="Mitochondrial Rho GTPase"/>
    <property type="match status" value="1"/>
</dbReference>
<dbReference type="eggNOG" id="KOG1707">
    <property type="taxonomic scope" value="Eukaryota"/>
</dbReference>
<dbReference type="GO" id="GO:0046872">
    <property type="term" value="F:metal ion binding"/>
    <property type="evidence" value="ECO:0007669"/>
    <property type="project" value="UniProtKB-KW"/>
</dbReference>
<dbReference type="PaxDb" id="3880-AES96178"/>
<keyword evidence="19" id="KW-1185">Reference proteome</keyword>
<accession>G7K1C5</accession>
<keyword evidence="10 14" id="KW-1133">Transmembrane helix</keyword>
<dbReference type="HOGENOM" id="CLU_014255_2_2_1"/>
<feature type="domain" description="Mitochondrial Rho GTPase 1/3 EF hand associated type-1" evidence="15">
    <location>
        <begin position="193"/>
        <end position="260"/>
    </location>
</feature>
<keyword evidence="5" id="KW-0677">Repeat</keyword>
<dbReference type="Proteomes" id="UP000002051">
    <property type="component" value="Chromosome 5"/>
</dbReference>
<keyword evidence="3 14" id="KW-0812">Transmembrane</keyword>
<evidence type="ECO:0000256" key="5">
    <source>
        <dbReference type="ARBA" id="ARBA00022737"/>
    </source>
</evidence>
<dbReference type="SUPFAM" id="SSF47473">
    <property type="entry name" value="EF-hand"/>
    <property type="match status" value="1"/>
</dbReference>
<comment type="similarity">
    <text evidence="2">Belongs to the mitochondrial Rho GTPase family.</text>
</comment>
<evidence type="ECO:0000259" key="15">
    <source>
        <dbReference type="Pfam" id="PF08355"/>
    </source>
</evidence>
<dbReference type="InterPro" id="IPR013566">
    <property type="entry name" value="EF_hand_assoc_1"/>
</dbReference>
<feature type="domain" description="EF hand associated type-2" evidence="16">
    <location>
        <begin position="73"/>
        <end position="156"/>
    </location>
</feature>
<dbReference type="InterPro" id="IPR027417">
    <property type="entry name" value="P-loop_NTPase"/>
</dbReference>
<evidence type="ECO:0000256" key="8">
    <source>
        <dbReference type="ARBA" id="ARBA00022801"/>
    </source>
</evidence>
<keyword evidence="4" id="KW-0479">Metal-binding</keyword>
<dbReference type="InterPro" id="IPR018247">
    <property type="entry name" value="EF_Hand_1_Ca_BS"/>
</dbReference>
<dbReference type="InterPro" id="IPR013567">
    <property type="entry name" value="EF_hand_assoc_2"/>
</dbReference>
<dbReference type="EnsemblPlants" id="AES96178">
    <property type="protein sequence ID" value="AES96178"/>
    <property type="gene ID" value="MTR_5g034140"/>
</dbReference>
<evidence type="ECO:0000259" key="16">
    <source>
        <dbReference type="Pfam" id="PF08356"/>
    </source>
</evidence>
<evidence type="ECO:0000256" key="12">
    <source>
        <dbReference type="ARBA" id="ARBA00023134"/>
    </source>
</evidence>
<evidence type="ECO:0000256" key="6">
    <source>
        <dbReference type="ARBA" id="ARBA00022741"/>
    </source>
</evidence>
<protein>
    <submittedName>
        <fullName evidence="17">Rho GTPase</fullName>
    </submittedName>
</protein>
<evidence type="ECO:0000256" key="7">
    <source>
        <dbReference type="ARBA" id="ARBA00022787"/>
    </source>
</evidence>
<keyword evidence="9" id="KW-0106">Calcium</keyword>
<reference evidence="17 19" key="1">
    <citation type="journal article" date="2011" name="Nature">
        <title>The Medicago genome provides insight into the evolution of rhizobial symbioses.</title>
        <authorList>
            <person name="Young N.D."/>
            <person name="Debelle F."/>
            <person name="Oldroyd G.E."/>
            <person name="Geurts R."/>
            <person name="Cannon S.B."/>
            <person name="Udvardi M.K."/>
            <person name="Benedito V.A."/>
            <person name="Mayer K.F."/>
            <person name="Gouzy J."/>
            <person name="Schoof H."/>
            <person name="Van de Peer Y."/>
            <person name="Proost S."/>
            <person name="Cook D.R."/>
            <person name="Meyers B.C."/>
            <person name="Spannagl M."/>
            <person name="Cheung F."/>
            <person name="De Mita S."/>
            <person name="Krishnakumar V."/>
            <person name="Gundlach H."/>
            <person name="Zhou S."/>
            <person name="Mudge J."/>
            <person name="Bharti A.K."/>
            <person name="Murray J.D."/>
            <person name="Naoumkina M.A."/>
            <person name="Rosen B."/>
            <person name="Silverstein K.A."/>
            <person name="Tang H."/>
            <person name="Rombauts S."/>
            <person name="Zhao P.X."/>
            <person name="Zhou P."/>
            <person name="Barbe V."/>
            <person name="Bardou P."/>
            <person name="Bechner M."/>
            <person name="Bellec A."/>
            <person name="Berger A."/>
            <person name="Berges H."/>
            <person name="Bidwell S."/>
            <person name="Bisseling T."/>
            <person name="Choisne N."/>
            <person name="Couloux A."/>
            <person name="Denny R."/>
            <person name="Deshpande S."/>
            <person name="Dai X."/>
            <person name="Doyle J.J."/>
            <person name="Dudez A.M."/>
            <person name="Farmer A.D."/>
            <person name="Fouteau S."/>
            <person name="Franken C."/>
            <person name="Gibelin C."/>
            <person name="Gish J."/>
            <person name="Goldstein S."/>
            <person name="Gonzalez A.J."/>
            <person name="Green P.J."/>
            <person name="Hallab A."/>
            <person name="Hartog M."/>
            <person name="Hua A."/>
            <person name="Humphray S.J."/>
            <person name="Jeong D.H."/>
            <person name="Jing Y."/>
            <person name="Jocker A."/>
            <person name="Kenton S.M."/>
            <person name="Kim D.J."/>
            <person name="Klee K."/>
            <person name="Lai H."/>
            <person name="Lang C."/>
            <person name="Lin S."/>
            <person name="Macmil S.L."/>
            <person name="Magdelenat G."/>
            <person name="Matthews L."/>
            <person name="McCorrison J."/>
            <person name="Monaghan E.L."/>
            <person name="Mun J.H."/>
            <person name="Najar F.Z."/>
            <person name="Nicholson C."/>
            <person name="Noirot C."/>
            <person name="O'Bleness M."/>
            <person name="Paule C.R."/>
            <person name="Poulain J."/>
            <person name="Prion F."/>
            <person name="Qin B."/>
            <person name="Qu C."/>
            <person name="Retzel E.F."/>
            <person name="Riddle C."/>
            <person name="Sallet E."/>
            <person name="Samain S."/>
            <person name="Samson N."/>
            <person name="Sanders I."/>
            <person name="Saurat O."/>
            <person name="Scarpelli C."/>
            <person name="Schiex T."/>
            <person name="Segurens B."/>
            <person name="Severin A.J."/>
            <person name="Sherrier D.J."/>
            <person name="Shi R."/>
            <person name="Sims S."/>
            <person name="Singer S.R."/>
            <person name="Sinharoy S."/>
            <person name="Sterck L."/>
            <person name="Viollet A."/>
            <person name="Wang B.B."/>
            <person name="Wang K."/>
            <person name="Wang M."/>
            <person name="Wang X."/>
            <person name="Warfsmann J."/>
            <person name="Weissenbach J."/>
            <person name="White D.D."/>
            <person name="White J.D."/>
            <person name="Wiley G.B."/>
            <person name="Wincker P."/>
            <person name="Xing Y."/>
            <person name="Yang L."/>
            <person name="Yao Z."/>
            <person name="Ying F."/>
            <person name="Zhai J."/>
            <person name="Zhou L."/>
            <person name="Zuber A."/>
            <person name="Denarie J."/>
            <person name="Dixon R.A."/>
            <person name="May G.D."/>
            <person name="Schwartz D.C."/>
            <person name="Rogers J."/>
            <person name="Quetier F."/>
            <person name="Town C.D."/>
            <person name="Roe B.A."/>
        </authorList>
    </citation>
    <scope>NUCLEOTIDE SEQUENCE [LARGE SCALE GENOMIC DNA]</scope>
    <source>
        <strain evidence="17">A17</strain>
        <strain evidence="18 19">cv. Jemalong A17</strain>
    </source>
</reference>
<dbReference type="PANTHER" id="PTHR46819:SF1">
    <property type="entry name" value="EF-HAND CALCIUM-BINDING DOMAIN-CONTAINING PROTEIN 7"/>
    <property type="match status" value="1"/>
</dbReference>
<dbReference type="Gene3D" id="1.10.238.10">
    <property type="entry name" value="EF-hand"/>
    <property type="match status" value="2"/>
</dbReference>
<comment type="subcellular location">
    <subcellularLocation>
        <location evidence="1">Mitochondrion outer membrane</location>
        <topology evidence="1">Single-pass type IV membrane protein</topology>
    </subcellularLocation>
</comment>
<evidence type="ECO:0000256" key="2">
    <source>
        <dbReference type="ARBA" id="ARBA00007981"/>
    </source>
</evidence>
<feature type="transmembrane region" description="Helical" evidence="14">
    <location>
        <begin position="454"/>
        <end position="473"/>
    </location>
</feature>
<keyword evidence="8" id="KW-0378">Hydrolase</keyword>
<dbReference type="AlphaFoldDB" id="G7K1C5"/>
<dbReference type="Pfam" id="PF08356">
    <property type="entry name" value="EF_assoc_2"/>
    <property type="match status" value="1"/>
</dbReference>
<keyword evidence="12" id="KW-0342">GTP-binding</keyword>
<evidence type="ECO:0000256" key="1">
    <source>
        <dbReference type="ARBA" id="ARBA00004200"/>
    </source>
</evidence>
<dbReference type="InterPro" id="IPR011992">
    <property type="entry name" value="EF-hand-dom_pair"/>
</dbReference>
<dbReference type="GO" id="GO:0005741">
    <property type="term" value="C:mitochondrial outer membrane"/>
    <property type="evidence" value="ECO:0007669"/>
    <property type="project" value="UniProtKB-SubCell"/>
</dbReference>
<evidence type="ECO:0000256" key="10">
    <source>
        <dbReference type="ARBA" id="ARBA00022989"/>
    </source>
</evidence>
<evidence type="ECO:0000256" key="14">
    <source>
        <dbReference type="SAM" id="Phobius"/>
    </source>
</evidence>
<accession>A0A0C3XGP3</accession>